<dbReference type="PANTHER" id="PTHR21258">
    <property type="entry name" value="DOCKING PROTEIN RELATED"/>
    <property type="match status" value="1"/>
</dbReference>
<dbReference type="PROSITE" id="PS51064">
    <property type="entry name" value="IRS_PTB"/>
    <property type="match status" value="1"/>
</dbReference>
<dbReference type="InterPro" id="IPR011993">
    <property type="entry name" value="PH-like_dom_sf"/>
</dbReference>
<keyword evidence="4" id="KW-1185">Reference proteome</keyword>
<dbReference type="InterPro" id="IPR001849">
    <property type="entry name" value="PH_domain"/>
</dbReference>
<evidence type="ECO:0000313" key="3">
    <source>
        <dbReference type="EMBL" id="CAH1102499.1"/>
    </source>
</evidence>
<dbReference type="Pfam" id="PF00169">
    <property type="entry name" value="PH"/>
    <property type="match status" value="1"/>
</dbReference>
<dbReference type="InterPro" id="IPR050996">
    <property type="entry name" value="Docking_Protein_DOK"/>
</dbReference>
<evidence type="ECO:0000313" key="4">
    <source>
        <dbReference type="Proteomes" id="UP001153636"/>
    </source>
</evidence>
<dbReference type="AlphaFoldDB" id="A0A9P0G570"/>
<sequence length="505" mass="57036">MDQEEPIYQGFVLLPPVGKLIKKSWTQKYCMLFKASKFWNKRLEIYDTQDSEEASKFISLENCIKVHSTSLITFVVTIRSNNNATRNTYEFGTASEYDNTEWITAIKSVTFPDEVSKTTSIEKNNNTVCSFGETVFNVKLHSSTVSNRCGLESKNYALVVTQTALQLRNIMDSKVLYNWPYLYIRRYGFRNGKFAFEAGRKCKSGEGNFYLEHPNHNVIFWCLVNKIESMKSLLYGETSSPVLDSEFQLDAALSIEATSRNPSNLIKLEQSKPFVPRKPELYPKPVLKLKPAKPSRKCLSVTKSTSESESLDVSVQKYDQTENKCLENRVEALKKLLLGEGTSPILDNGYILLGKALSVGAESRIPLPPTASPTINSLLSQSDPTISGTISSKHSSIELETSKPLVLKKPVPKPRSILKLKPIKPRKCLPVMKSSGVSFQKYDQIENSVNAWQMDVPEPPSFNEYEQGLFVDEPDEGGDKKEDDNVPHQFYNEEEYAVINKPKQV</sequence>
<organism evidence="3 4">
    <name type="scientific">Psylliodes chrysocephalus</name>
    <dbReference type="NCBI Taxonomy" id="3402493"/>
    <lineage>
        <taxon>Eukaryota</taxon>
        <taxon>Metazoa</taxon>
        <taxon>Ecdysozoa</taxon>
        <taxon>Arthropoda</taxon>
        <taxon>Hexapoda</taxon>
        <taxon>Insecta</taxon>
        <taxon>Pterygota</taxon>
        <taxon>Neoptera</taxon>
        <taxon>Endopterygota</taxon>
        <taxon>Coleoptera</taxon>
        <taxon>Polyphaga</taxon>
        <taxon>Cucujiformia</taxon>
        <taxon>Chrysomeloidea</taxon>
        <taxon>Chrysomelidae</taxon>
        <taxon>Galerucinae</taxon>
        <taxon>Alticini</taxon>
        <taxon>Psylliodes</taxon>
    </lineage>
</organism>
<dbReference type="Pfam" id="PF02174">
    <property type="entry name" value="IRS"/>
    <property type="match status" value="1"/>
</dbReference>
<evidence type="ECO:0008006" key="5">
    <source>
        <dbReference type="Google" id="ProtNLM"/>
    </source>
</evidence>
<dbReference type="Gene3D" id="2.30.29.30">
    <property type="entry name" value="Pleckstrin-homology domain (PH domain)/Phosphotyrosine-binding domain (PTB)"/>
    <property type="match status" value="2"/>
</dbReference>
<dbReference type="SUPFAM" id="SSF50729">
    <property type="entry name" value="PH domain-like"/>
    <property type="match status" value="2"/>
</dbReference>
<feature type="domain" description="PH" evidence="1">
    <location>
        <begin position="5"/>
        <end position="111"/>
    </location>
</feature>
<dbReference type="Proteomes" id="UP001153636">
    <property type="component" value="Chromosome 13"/>
</dbReference>
<proteinExistence type="predicted"/>
<gene>
    <name evidence="3" type="ORF">PSYICH_LOCUS3860</name>
</gene>
<dbReference type="EMBL" id="OV651825">
    <property type="protein sequence ID" value="CAH1102499.1"/>
    <property type="molecule type" value="Genomic_DNA"/>
</dbReference>
<evidence type="ECO:0000259" key="1">
    <source>
        <dbReference type="PROSITE" id="PS50003"/>
    </source>
</evidence>
<dbReference type="SMART" id="SM01244">
    <property type="entry name" value="IRS"/>
    <property type="match status" value="1"/>
</dbReference>
<dbReference type="GO" id="GO:0005737">
    <property type="term" value="C:cytoplasm"/>
    <property type="evidence" value="ECO:0007669"/>
    <property type="project" value="TreeGrafter"/>
</dbReference>
<evidence type="ECO:0000259" key="2">
    <source>
        <dbReference type="PROSITE" id="PS51064"/>
    </source>
</evidence>
<dbReference type="PANTHER" id="PTHR21258:SF62">
    <property type="entry name" value="INSULIN RECEPTOR SUBSTRATE 1"/>
    <property type="match status" value="1"/>
</dbReference>
<dbReference type="InterPro" id="IPR002404">
    <property type="entry name" value="IRS_PTB"/>
</dbReference>
<dbReference type="SMART" id="SM00310">
    <property type="entry name" value="PTBI"/>
    <property type="match status" value="1"/>
</dbReference>
<dbReference type="GO" id="GO:0007169">
    <property type="term" value="P:cell surface receptor protein tyrosine kinase signaling pathway"/>
    <property type="evidence" value="ECO:0007669"/>
    <property type="project" value="TreeGrafter"/>
</dbReference>
<dbReference type="GO" id="GO:0007265">
    <property type="term" value="P:Ras protein signal transduction"/>
    <property type="evidence" value="ECO:0007669"/>
    <property type="project" value="TreeGrafter"/>
</dbReference>
<dbReference type="PROSITE" id="PS50003">
    <property type="entry name" value="PH_DOMAIN"/>
    <property type="match status" value="1"/>
</dbReference>
<dbReference type="OrthoDB" id="6243387at2759"/>
<dbReference type="GO" id="GO:0043410">
    <property type="term" value="P:positive regulation of MAPK cascade"/>
    <property type="evidence" value="ECO:0007669"/>
    <property type="project" value="TreeGrafter"/>
</dbReference>
<name>A0A9P0G570_9CUCU</name>
<dbReference type="SMART" id="SM00233">
    <property type="entry name" value="PH"/>
    <property type="match status" value="1"/>
</dbReference>
<accession>A0A9P0G570</accession>
<protein>
    <recommendedName>
        <fullName evidence="5">Insulin receptor substrate 1</fullName>
    </recommendedName>
</protein>
<feature type="domain" description="IRS-type PTB" evidence="2">
    <location>
        <begin position="132"/>
        <end position="237"/>
    </location>
</feature>
<reference evidence="3" key="1">
    <citation type="submission" date="2022-01" db="EMBL/GenBank/DDBJ databases">
        <authorList>
            <person name="King R."/>
        </authorList>
    </citation>
    <scope>NUCLEOTIDE SEQUENCE</scope>
</reference>